<keyword evidence="3" id="KW-1133">Transmembrane helix</keyword>
<organism evidence="10 11">
    <name type="scientific">Drosophila willistoni</name>
    <name type="common">Fruit fly</name>
    <dbReference type="NCBI Taxonomy" id="7260"/>
    <lineage>
        <taxon>Eukaryota</taxon>
        <taxon>Metazoa</taxon>
        <taxon>Ecdysozoa</taxon>
        <taxon>Arthropoda</taxon>
        <taxon>Hexapoda</taxon>
        <taxon>Insecta</taxon>
        <taxon>Pterygota</taxon>
        <taxon>Neoptera</taxon>
        <taxon>Endopterygota</taxon>
        <taxon>Diptera</taxon>
        <taxon>Brachycera</taxon>
        <taxon>Muscomorpha</taxon>
        <taxon>Ephydroidea</taxon>
        <taxon>Drosophilidae</taxon>
        <taxon>Drosophila</taxon>
        <taxon>Sophophora</taxon>
    </lineage>
</organism>
<reference evidence="10 11" key="1">
    <citation type="journal article" date="2007" name="Nature">
        <title>Evolution of genes and genomes on the Drosophila phylogeny.</title>
        <authorList>
            <consortium name="Drosophila 12 Genomes Consortium"/>
            <person name="Clark A.G."/>
            <person name="Eisen M.B."/>
            <person name="Smith D.R."/>
            <person name="Bergman C.M."/>
            <person name="Oliver B."/>
            <person name="Markow T.A."/>
            <person name="Kaufman T.C."/>
            <person name="Kellis M."/>
            <person name="Gelbart W."/>
            <person name="Iyer V.N."/>
            <person name="Pollard D.A."/>
            <person name="Sackton T.B."/>
            <person name="Larracuente A.M."/>
            <person name="Singh N.D."/>
            <person name="Abad J.P."/>
            <person name="Abt D.N."/>
            <person name="Adryan B."/>
            <person name="Aguade M."/>
            <person name="Akashi H."/>
            <person name="Anderson W.W."/>
            <person name="Aquadro C.F."/>
            <person name="Ardell D.H."/>
            <person name="Arguello R."/>
            <person name="Artieri C.G."/>
            <person name="Barbash D.A."/>
            <person name="Barker D."/>
            <person name="Barsanti P."/>
            <person name="Batterham P."/>
            <person name="Batzoglou S."/>
            <person name="Begun D."/>
            <person name="Bhutkar A."/>
            <person name="Blanco E."/>
            <person name="Bosak S.A."/>
            <person name="Bradley R.K."/>
            <person name="Brand A.D."/>
            <person name="Brent M.R."/>
            <person name="Brooks A.N."/>
            <person name="Brown R.H."/>
            <person name="Butlin R.K."/>
            <person name="Caggese C."/>
            <person name="Calvi B.R."/>
            <person name="Bernardo de Carvalho A."/>
            <person name="Caspi A."/>
            <person name="Castrezana S."/>
            <person name="Celniker S.E."/>
            <person name="Chang J.L."/>
            <person name="Chapple C."/>
            <person name="Chatterji S."/>
            <person name="Chinwalla A."/>
            <person name="Civetta A."/>
            <person name="Clifton S.W."/>
            <person name="Comeron J.M."/>
            <person name="Costello J.C."/>
            <person name="Coyne J.A."/>
            <person name="Daub J."/>
            <person name="David R.G."/>
            <person name="Delcher A.L."/>
            <person name="Delehaunty K."/>
            <person name="Do C.B."/>
            <person name="Ebling H."/>
            <person name="Edwards K."/>
            <person name="Eickbush T."/>
            <person name="Evans J.D."/>
            <person name="Filipski A."/>
            <person name="Findeiss S."/>
            <person name="Freyhult E."/>
            <person name="Fulton L."/>
            <person name="Fulton R."/>
            <person name="Garcia A.C."/>
            <person name="Gardiner A."/>
            <person name="Garfield D.A."/>
            <person name="Garvin B.E."/>
            <person name="Gibson G."/>
            <person name="Gilbert D."/>
            <person name="Gnerre S."/>
            <person name="Godfrey J."/>
            <person name="Good R."/>
            <person name="Gotea V."/>
            <person name="Gravely B."/>
            <person name="Greenberg A.J."/>
            <person name="Griffiths-Jones S."/>
            <person name="Gross S."/>
            <person name="Guigo R."/>
            <person name="Gustafson E.A."/>
            <person name="Haerty W."/>
            <person name="Hahn M.W."/>
            <person name="Halligan D.L."/>
            <person name="Halpern A.L."/>
            <person name="Halter G.M."/>
            <person name="Han M.V."/>
            <person name="Heger A."/>
            <person name="Hillier L."/>
            <person name="Hinrichs A.S."/>
            <person name="Holmes I."/>
            <person name="Hoskins R.A."/>
            <person name="Hubisz M.J."/>
            <person name="Hultmark D."/>
            <person name="Huntley M.A."/>
            <person name="Jaffe D.B."/>
            <person name="Jagadeeshan S."/>
            <person name="Jeck W.R."/>
            <person name="Johnson J."/>
            <person name="Jones C.D."/>
            <person name="Jordan W.C."/>
            <person name="Karpen G.H."/>
            <person name="Kataoka E."/>
            <person name="Keightley P.D."/>
            <person name="Kheradpour P."/>
            <person name="Kirkness E.F."/>
            <person name="Koerich L.B."/>
            <person name="Kristiansen K."/>
            <person name="Kudrna D."/>
            <person name="Kulathinal R.J."/>
            <person name="Kumar S."/>
            <person name="Kwok R."/>
            <person name="Lander E."/>
            <person name="Langley C.H."/>
            <person name="Lapoint R."/>
            <person name="Lazzaro B.P."/>
            <person name="Lee S.J."/>
            <person name="Levesque L."/>
            <person name="Li R."/>
            <person name="Lin C.F."/>
            <person name="Lin M.F."/>
            <person name="Lindblad-Toh K."/>
            <person name="Llopart A."/>
            <person name="Long M."/>
            <person name="Low L."/>
            <person name="Lozovsky E."/>
            <person name="Lu J."/>
            <person name="Luo M."/>
            <person name="Machado C.A."/>
            <person name="Makalowski W."/>
            <person name="Marzo M."/>
            <person name="Matsuda M."/>
            <person name="Matzkin L."/>
            <person name="McAllister B."/>
            <person name="McBride C.S."/>
            <person name="McKernan B."/>
            <person name="McKernan K."/>
            <person name="Mendez-Lago M."/>
            <person name="Minx P."/>
            <person name="Mollenhauer M.U."/>
            <person name="Montooth K."/>
            <person name="Mount S.M."/>
            <person name="Mu X."/>
            <person name="Myers E."/>
            <person name="Negre B."/>
            <person name="Newfeld S."/>
            <person name="Nielsen R."/>
            <person name="Noor M.A."/>
            <person name="O'Grady P."/>
            <person name="Pachter L."/>
            <person name="Papaceit M."/>
            <person name="Parisi M.J."/>
            <person name="Parisi M."/>
            <person name="Parts L."/>
            <person name="Pedersen J.S."/>
            <person name="Pesole G."/>
            <person name="Phillippy A.M."/>
            <person name="Ponting C.P."/>
            <person name="Pop M."/>
            <person name="Porcelli D."/>
            <person name="Powell J.R."/>
            <person name="Prohaska S."/>
            <person name="Pruitt K."/>
            <person name="Puig M."/>
            <person name="Quesneville H."/>
            <person name="Ram K.R."/>
            <person name="Rand D."/>
            <person name="Rasmussen M.D."/>
            <person name="Reed L.K."/>
            <person name="Reenan R."/>
            <person name="Reily A."/>
            <person name="Remington K.A."/>
            <person name="Rieger T.T."/>
            <person name="Ritchie M.G."/>
            <person name="Robin C."/>
            <person name="Rogers Y.H."/>
            <person name="Rohde C."/>
            <person name="Rozas J."/>
            <person name="Rubenfield M.J."/>
            <person name="Ruiz A."/>
            <person name="Russo S."/>
            <person name="Salzberg S.L."/>
            <person name="Sanchez-Gracia A."/>
            <person name="Saranga D.J."/>
            <person name="Sato H."/>
            <person name="Schaeffer S.W."/>
            <person name="Schatz M.C."/>
            <person name="Schlenke T."/>
            <person name="Schwartz R."/>
            <person name="Segarra C."/>
            <person name="Singh R.S."/>
            <person name="Sirot L."/>
            <person name="Sirota M."/>
            <person name="Sisneros N.B."/>
            <person name="Smith C.D."/>
            <person name="Smith T.F."/>
            <person name="Spieth J."/>
            <person name="Stage D.E."/>
            <person name="Stark A."/>
            <person name="Stephan W."/>
            <person name="Strausberg R.L."/>
            <person name="Strempel S."/>
            <person name="Sturgill D."/>
            <person name="Sutton G."/>
            <person name="Sutton G.G."/>
            <person name="Tao W."/>
            <person name="Teichmann S."/>
            <person name="Tobari Y.N."/>
            <person name="Tomimura Y."/>
            <person name="Tsolas J.M."/>
            <person name="Valente V.L."/>
            <person name="Venter E."/>
            <person name="Venter J.C."/>
            <person name="Vicario S."/>
            <person name="Vieira F.G."/>
            <person name="Vilella A.J."/>
            <person name="Villasante A."/>
            <person name="Walenz B."/>
            <person name="Wang J."/>
            <person name="Wasserman M."/>
            <person name="Watts T."/>
            <person name="Wilson D."/>
            <person name="Wilson R.K."/>
            <person name="Wing R.A."/>
            <person name="Wolfner M.F."/>
            <person name="Wong A."/>
            <person name="Wong G.K."/>
            <person name="Wu C.I."/>
            <person name="Wu G."/>
            <person name="Yamamoto D."/>
            <person name="Yang H.P."/>
            <person name="Yang S.P."/>
            <person name="Yorke J.A."/>
            <person name="Yoshida K."/>
            <person name="Zdobnov E."/>
            <person name="Zhang P."/>
            <person name="Zhang Y."/>
            <person name="Zimin A.V."/>
            <person name="Baldwin J."/>
            <person name="Abdouelleil A."/>
            <person name="Abdulkadir J."/>
            <person name="Abebe A."/>
            <person name="Abera B."/>
            <person name="Abreu J."/>
            <person name="Acer S.C."/>
            <person name="Aftuck L."/>
            <person name="Alexander A."/>
            <person name="An P."/>
            <person name="Anderson E."/>
            <person name="Anderson S."/>
            <person name="Arachi H."/>
            <person name="Azer M."/>
            <person name="Bachantsang P."/>
            <person name="Barry A."/>
            <person name="Bayul T."/>
            <person name="Berlin A."/>
            <person name="Bessette D."/>
            <person name="Bloom T."/>
            <person name="Blye J."/>
            <person name="Boguslavskiy L."/>
            <person name="Bonnet C."/>
            <person name="Boukhgalter B."/>
            <person name="Bourzgui I."/>
            <person name="Brown A."/>
            <person name="Cahill P."/>
            <person name="Channer S."/>
            <person name="Cheshatsang Y."/>
            <person name="Chuda L."/>
            <person name="Citroen M."/>
            <person name="Collymore A."/>
            <person name="Cooke P."/>
            <person name="Costello M."/>
            <person name="D'Aco K."/>
            <person name="Daza R."/>
            <person name="De Haan G."/>
            <person name="DeGray S."/>
            <person name="DeMaso C."/>
            <person name="Dhargay N."/>
            <person name="Dooley K."/>
            <person name="Dooley E."/>
            <person name="Doricent M."/>
            <person name="Dorje P."/>
            <person name="Dorjee K."/>
            <person name="Dupes A."/>
            <person name="Elong R."/>
            <person name="Falk J."/>
            <person name="Farina A."/>
            <person name="Faro S."/>
            <person name="Ferguson D."/>
            <person name="Fisher S."/>
            <person name="Foley C.D."/>
            <person name="Franke A."/>
            <person name="Friedrich D."/>
            <person name="Gadbois L."/>
            <person name="Gearin G."/>
            <person name="Gearin C.R."/>
            <person name="Giannoukos G."/>
            <person name="Goode T."/>
            <person name="Graham J."/>
            <person name="Grandbois E."/>
            <person name="Grewal S."/>
            <person name="Gyaltsen K."/>
            <person name="Hafez N."/>
            <person name="Hagos B."/>
            <person name="Hall J."/>
            <person name="Henson C."/>
            <person name="Hollinger A."/>
            <person name="Honan T."/>
            <person name="Huard M.D."/>
            <person name="Hughes L."/>
            <person name="Hurhula B."/>
            <person name="Husby M.E."/>
            <person name="Kamat A."/>
            <person name="Kanga B."/>
            <person name="Kashin S."/>
            <person name="Khazanovich D."/>
            <person name="Kisner P."/>
            <person name="Lance K."/>
            <person name="Lara M."/>
            <person name="Lee W."/>
            <person name="Lennon N."/>
            <person name="Letendre F."/>
            <person name="LeVine R."/>
            <person name="Lipovsky A."/>
            <person name="Liu X."/>
            <person name="Liu J."/>
            <person name="Liu S."/>
            <person name="Lokyitsang T."/>
            <person name="Lokyitsang Y."/>
            <person name="Lubonja R."/>
            <person name="Lui A."/>
            <person name="MacDonald P."/>
            <person name="Magnisalis V."/>
            <person name="Maru K."/>
            <person name="Matthews C."/>
            <person name="McCusker W."/>
            <person name="McDonough S."/>
            <person name="Mehta T."/>
            <person name="Meldrim J."/>
            <person name="Meneus L."/>
            <person name="Mihai O."/>
            <person name="Mihalev A."/>
            <person name="Mihova T."/>
            <person name="Mittelman R."/>
            <person name="Mlenga V."/>
            <person name="Montmayeur A."/>
            <person name="Mulrain L."/>
            <person name="Navidi A."/>
            <person name="Naylor J."/>
            <person name="Negash T."/>
            <person name="Nguyen T."/>
            <person name="Nguyen N."/>
            <person name="Nicol R."/>
            <person name="Norbu C."/>
            <person name="Norbu N."/>
            <person name="Novod N."/>
            <person name="O'Neill B."/>
            <person name="Osman S."/>
            <person name="Markiewicz E."/>
            <person name="Oyono O.L."/>
            <person name="Patti C."/>
            <person name="Phunkhang P."/>
            <person name="Pierre F."/>
            <person name="Priest M."/>
            <person name="Raghuraman S."/>
            <person name="Rege F."/>
            <person name="Reyes R."/>
            <person name="Rise C."/>
            <person name="Rogov P."/>
            <person name="Ross K."/>
            <person name="Ryan E."/>
            <person name="Settipalli S."/>
            <person name="Shea T."/>
            <person name="Sherpa N."/>
            <person name="Shi L."/>
            <person name="Shih D."/>
            <person name="Sparrow T."/>
            <person name="Spaulding J."/>
            <person name="Stalker J."/>
            <person name="Stange-Thomann N."/>
            <person name="Stavropoulos S."/>
            <person name="Stone C."/>
            <person name="Strader C."/>
            <person name="Tesfaye S."/>
            <person name="Thomson T."/>
            <person name="Thoulutsang Y."/>
            <person name="Thoulutsang D."/>
            <person name="Topham K."/>
            <person name="Topping I."/>
            <person name="Tsamla T."/>
            <person name="Vassiliev H."/>
            <person name="Vo A."/>
            <person name="Wangchuk T."/>
            <person name="Wangdi T."/>
            <person name="Weiand M."/>
            <person name="Wilkinson J."/>
            <person name="Wilson A."/>
            <person name="Yadav S."/>
            <person name="Young G."/>
            <person name="Yu Q."/>
            <person name="Zembek L."/>
            <person name="Zhong D."/>
            <person name="Zimmer A."/>
            <person name="Zwirko Z."/>
            <person name="Jaffe D.B."/>
            <person name="Alvarez P."/>
            <person name="Brockman W."/>
            <person name="Butler J."/>
            <person name="Chin C."/>
            <person name="Gnerre S."/>
            <person name="Grabherr M."/>
            <person name="Kleber M."/>
            <person name="Mauceli E."/>
            <person name="MacCallum I."/>
        </authorList>
    </citation>
    <scope>NUCLEOTIDE SEQUENCE [LARGE SCALE GENOMIC DNA]</scope>
    <source>
        <strain evidence="11">Tucson 14030-0811.24</strain>
    </source>
</reference>
<dbReference type="PANTHER" id="PTHR13029:SF18">
    <property type="entry name" value="MYELIN REGULATORY FACTOR HOMOLOG 1"/>
    <property type="match status" value="1"/>
</dbReference>
<keyword evidence="11" id="KW-1185">Reference proteome</keyword>
<dbReference type="InterPro" id="IPR030392">
    <property type="entry name" value="S74_ICA"/>
</dbReference>
<dbReference type="CDD" id="cd10144">
    <property type="entry name" value="Peptidase_S74_CIMCD"/>
    <property type="match status" value="1"/>
</dbReference>
<feature type="region of interest" description="Disordered" evidence="7">
    <location>
        <begin position="1"/>
        <end position="109"/>
    </location>
</feature>
<evidence type="ECO:0000256" key="3">
    <source>
        <dbReference type="ARBA" id="ARBA00022989"/>
    </source>
</evidence>
<keyword evidence="4 6" id="KW-0238">DNA-binding</keyword>
<feature type="domain" description="NDT80" evidence="8">
    <location>
        <begin position="288"/>
        <end position="550"/>
    </location>
</feature>
<accession>B4NMR8</accession>
<dbReference type="InterPro" id="IPR026932">
    <property type="entry name" value="MYRF_ICA"/>
</dbReference>
<dbReference type="Pfam" id="PF13884">
    <property type="entry name" value="Peptidase_S74"/>
    <property type="match status" value="1"/>
</dbReference>
<evidence type="ECO:0000256" key="6">
    <source>
        <dbReference type="PROSITE-ProRule" id="PRU00850"/>
    </source>
</evidence>
<feature type="region of interest" description="Disordered" evidence="7">
    <location>
        <begin position="850"/>
        <end position="921"/>
    </location>
</feature>
<dbReference type="GO" id="GO:0003700">
    <property type="term" value="F:DNA-binding transcription factor activity"/>
    <property type="evidence" value="ECO:0007669"/>
    <property type="project" value="UniProtKB-UniRule"/>
</dbReference>
<feature type="compositionally biased region" description="Polar residues" evidence="7">
    <location>
        <begin position="1260"/>
        <end position="1277"/>
    </location>
</feature>
<dbReference type="GO" id="GO:0006357">
    <property type="term" value="P:regulation of transcription by RNA polymerase II"/>
    <property type="evidence" value="ECO:0007669"/>
    <property type="project" value="UniProtKB-ARBA"/>
</dbReference>
<feature type="compositionally biased region" description="Polar residues" evidence="7">
    <location>
        <begin position="59"/>
        <end position="71"/>
    </location>
</feature>
<evidence type="ECO:0000313" key="11">
    <source>
        <dbReference type="Proteomes" id="UP000007798"/>
    </source>
</evidence>
<comment type="subcellular location">
    <subcellularLocation>
        <location evidence="1">Membrane</location>
        <topology evidence="1">Single-pass membrane protein</topology>
    </subcellularLocation>
</comment>
<evidence type="ECO:0000256" key="4">
    <source>
        <dbReference type="ARBA" id="ARBA00023125"/>
    </source>
</evidence>
<evidence type="ECO:0000259" key="9">
    <source>
        <dbReference type="PROSITE" id="PS51688"/>
    </source>
</evidence>
<evidence type="ECO:0008006" key="12">
    <source>
        <dbReference type="Google" id="ProtNLM"/>
    </source>
</evidence>
<dbReference type="SUPFAM" id="SSF49417">
    <property type="entry name" value="p53-like transcription factors"/>
    <property type="match status" value="1"/>
</dbReference>
<feature type="compositionally biased region" description="Low complexity" evidence="7">
    <location>
        <begin position="878"/>
        <end position="889"/>
    </location>
</feature>
<feature type="DNA-binding region" description="NDT80" evidence="6">
    <location>
        <begin position="288"/>
        <end position="550"/>
    </location>
</feature>
<dbReference type="EMBL" id="CH964282">
    <property type="protein sequence ID" value="EDW85657.2"/>
    <property type="molecule type" value="Genomic_DNA"/>
</dbReference>
<evidence type="ECO:0000256" key="1">
    <source>
        <dbReference type="ARBA" id="ARBA00004167"/>
    </source>
</evidence>
<protein>
    <recommendedName>
        <fullName evidence="12">Myelin regulatory factor</fullName>
    </recommendedName>
</protein>
<evidence type="ECO:0000313" key="10">
    <source>
        <dbReference type="EMBL" id="EDW85657.2"/>
    </source>
</evidence>
<feature type="compositionally biased region" description="Gly residues" evidence="7">
    <location>
        <begin position="33"/>
        <end position="45"/>
    </location>
</feature>
<dbReference type="GO" id="GO:0005789">
    <property type="term" value="C:endoplasmic reticulum membrane"/>
    <property type="evidence" value="ECO:0007669"/>
    <property type="project" value="TreeGrafter"/>
</dbReference>
<name>B4NMR8_DROWI</name>
<evidence type="ECO:0000256" key="2">
    <source>
        <dbReference type="ARBA" id="ARBA00022692"/>
    </source>
</evidence>
<dbReference type="Pfam" id="PF13887">
    <property type="entry name" value="MYRF_ICA"/>
    <property type="match status" value="1"/>
</dbReference>
<dbReference type="GO" id="GO:0016540">
    <property type="term" value="P:protein autoprocessing"/>
    <property type="evidence" value="ECO:0007669"/>
    <property type="project" value="InterPro"/>
</dbReference>
<dbReference type="GO" id="GO:0043565">
    <property type="term" value="F:sequence-specific DNA binding"/>
    <property type="evidence" value="ECO:0007669"/>
    <property type="project" value="TreeGrafter"/>
</dbReference>
<dbReference type="HOGENOM" id="CLU_251363_0_0_1"/>
<dbReference type="eggNOG" id="KOG3661">
    <property type="taxonomic scope" value="Eukaryota"/>
</dbReference>
<dbReference type="Pfam" id="PF05224">
    <property type="entry name" value="NDT80_PhoG"/>
    <property type="match status" value="1"/>
</dbReference>
<dbReference type="GO" id="GO:0005634">
    <property type="term" value="C:nucleus"/>
    <property type="evidence" value="ECO:0007669"/>
    <property type="project" value="TreeGrafter"/>
</dbReference>
<dbReference type="STRING" id="7260.B4NMR8"/>
<dbReference type="PROSITE" id="PS51688">
    <property type="entry name" value="ICA"/>
    <property type="match status" value="1"/>
</dbReference>
<evidence type="ECO:0000256" key="5">
    <source>
        <dbReference type="ARBA" id="ARBA00023136"/>
    </source>
</evidence>
<dbReference type="FunCoup" id="B4NMR8">
    <property type="interactions" value="17"/>
</dbReference>
<feature type="region of interest" description="Disordered" evidence="7">
    <location>
        <begin position="1248"/>
        <end position="1277"/>
    </location>
</feature>
<feature type="region of interest" description="Disordered" evidence="7">
    <location>
        <begin position="330"/>
        <end position="352"/>
    </location>
</feature>
<gene>
    <name evidence="10" type="primary">Dwil\GK23038</name>
    <name evidence="10" type="ORF">Dwil_GK23038</name>
</gene>
<feature type="compositionally biased region" description="Polar residues" evidence="7">
    <location>
        <begin position="897"/>
        <end position="915"/>
    </location>
</feature>
<dbReference type="OrthoDB" id="27041at2759"/>
<proteinExistence type="predicted"/>
<keyword evidence="5" id="KW-0472">Membrane</keyword>
<evidence type="ECO:0000256" key="7">
    <source>
        <dbReference type="SAM" id="MobiDB-lite"/>
    </source>
</evidence>
<dbReference type="InterPro" id="IPR008967">
    <property type="entry name" value="p53-like_TF_DNA-bd_sf"/>
</dbReference>
<dbReference type="PANTHER" id="PTHR13029">
    <property type="match status" value="1"/>
</dbReference>
<sequence>MQVAAGVGALDNDENNQQGGHGHNLTNVDHMATGGGGGLGGGGGATKLESPHTPPMQVGSLSSTPISTPHSQQQQLQQQQHVHSHAHLPESPPDSGSEPAYSPLGETHGLTLPGRELIYPMLQTELQYPSPPHHGHHFVAPPADVRIKHESGLVMNPNSLMCQQQSLQPMNEQQLPPLHQQQHQELQQDQMLYQHYDNGPGPGSGLYSAGSYQNLSTTCMLTSSLGLGDRVQVIGTSQLSLNRISAPSTPVHLSSRKRKMSTQLDCPDFGATPKLDTTGGLVMSPLRASHHSLASTPQDLNLSKTPAHSHCSASVSPALSAINSQADNSLDGQASNAAAGSGSGSGSGSEAGDPALSQCIRFSPFQPENWHKLCDQSLQELSVIYYRVDADKGFNFSVSDDAYVCQKKNHFQVTCHARLQGDAKFVKTPSGLEKIKSFHLHFYGVKFEAPNQTIRVEQSQSDRSKKPFYPVPIDLQSHIVSKVTVGRLHFSETTNNNMRKKGRPNPEQRFFQLVVGLHVHTTSGNFPVVSHGSERIIVRASNPGQFESDVDLCWQRGLTQESIFHAGRVGINTDRPDESLVVHGNLKVSGHIVQPSDSRAKQEIGELDTSVQLRNLQKIRIVRYRYEPEFAVHSGLRRESDTREIVDTGVIAQEVREVIPDAVQEAGSVVLPNGNVIENFLLVNKDRILMENIGAVKELCKVTGSLETRIEHLERANSHHNSHQLRAKDLLEPSSLLALKSSPTPSLSIHSRRRDGYELCSSRSLQIVIFLLIIVMAACLAAVSTLYFVEHNKQQQLDGYQLFGNGHLFHSDSTSATHLSDEDRQYFQHNLHTLFKNKTHVAWPSLAYATSTSRPPPSLHHFGEDETEELSAVMTKPQVSQQQQQQQSQPNLKHSRITTTAPNSRVVSNKTISSKNGKKWPLPQEVLRQSANGQKLIQSVRLPGRLSALAGSSGTPNNENPALVSSEKPPEVIALAQDFENNSIDIDAQQQQQQQLQAKTSSLPLPLPLPTIKLDEHIVVVGTIASSSTAPDPSVGQAIRKLNTGDAVIYNVYKTVSPPTSNLALTTNKVSTEPAQSTLAALALDVPPPAQPVRNSSGRHDNADALDLQNLSNTNESVDNPITALFGFEFTGAGLRDSSVGRRSANQRSLDWIRQKTLKTPIFGQPKECNGDESVSDNCQSVCYDDVPSPQSQTDNLDANVKQQHVEEIDLQSAEQDQDSDILSEQQTAVLAGHSGQNETANLAEATRTNPQRVYHGKSSHNTEAQSKQFSTETDASTSEDALYKLLAPKPDTEVGEPSSIALAPVVQLDCWSISACVLAAQSNYTIDVERYCPTAGSSLNISYTVPVSRYLQATSLELHFNSNKPLQWSICTDEDQSKAKASTQLNEDEDEAPPSSWVKVLKQMGNNKLILALDIPTRGNFVRDFMLRASHDLEQQKLCDDNAHVANPILQYNFSIIRDCD</sequence>
<feature type="domain" description="Peptidase S74" evidence="9">
    <location>
        <begin position="596"/>
        <end position="710"/>
    </location>
</feature>
<keyword evidence="2" id="KW-0812">Transmembrane</keyword>
<dbReference type="GO" id="GO:0045893">
    <property type="term" value="P:positive regulation of DNA-templated transcription"/>
    <property type="evidence" value="ECO:0007669"/>
    <property type="project" value="TreeGrafter"/>
</dbReference>
<dbReference type="InParanoid" id="B4NMR8"/>
<dbReference type="Proteomes" id="UP000007798">
    <property type="component" value="Unassembled WGS sequence"/>
</dbReference>
<evidence type="ECO:0000259" key="8">
    <source>
        <dbReference type="PROSITE" id="PS51517"/>
    </source>
</evidence>
<dbReference type="PROSITE" id="PS51517">
    <property type="entry name" value="NDT80"/>
    <property type="match status" value="1"/>
</dbReference>
<dbReference type="InterPro" id="IPR024061">
    <property type="entry name" value="NDT80_DNA-bd_dom"/>
</dbReference>
<dbReference type="InterPro" id="IPR051577">
    <property type="entry name" value="MRF-like"/>
</dbReference>